<evidence type="ECO:0000256" key="1">
    <source>
        <dbReference type="SAM" id="MobiDB-lite"/>
    </source>
</evidence>
<dbReference type="GO" id="GO:0006508">
    <property type="term" value="P:proteolysis"/>
    <property type="evidence" value="ECO:0007669"/>
    <property type="project" value="InterPro"/>
</dbReference>
<name>A0AA40AE76_9PEZI</name>
<feature type="region of interest" description="Disordered" evidence="1">
    <location>
        <begin position="607"/>
        <end position="638"/>
    </location>
</feature>
<evidence type="ECO:0000259" key="3">
    <source>
        <dbReference type="Pfam" id="PF00656"/>
    </source>
</evidence>
<dbReference type="PANTHER" id="PTHR34502:SF3">
    <property type="entry name" value="DUF6594 DOMAIN-CONTAINING PROTEIN"/>
    <property type="match status" value="1"/>
</dbReference>
<comment type="caution">
    <text evidence="5">The sequence shown here is derived from an EMBL/GenBank/DDBJ whole genome shotgun (WGS) entry which is preliminary data.</text>
</comment>
<accession>A0AA40AE76</accession>
<gene>
    <name evidence="5" type="ORF">B0T26DRAFT_874129</name>
</gene>
<dbReference type="Proteomes" id="UP001172101">
    <property type="component" value="Unassembled WGS sequence"/>
</dbReference>
<feature type="domain" description="DUF6594" evidence="4">
    <location>
        <begin position="651"/>
        <end position="899"/>
    </location>
</feature>
<dbReference type="AlphaFoldDB" id="A0AA40AE76"/>
<evidence type="ECO:0000259" key="4">
    <source>
        <dbReference type="Pfam" id="PF20237"/>
    </source>
</evidence>
<keyword evidence="2" id="KW-1133">Transmembrane helix</keyword>
<evidence type="ECO:0000313" key="5">
    <source>
        <dbReference type="EMBL" id="KAK0714197.1"/>
    </source>
</evidence>
<keyword evidence="2" id="KW-0812">Transmembrane</keyword>
<dbReference type="Pfam" id="PF00656">
    <property type="entry name" value="Peptidase_C14"/>
    <property type="match status" value="1"/>
</dbReference>
<protein>
    <submittedName>
        <fullName evidence="5">Caspase domain-containing protein</fullName>
    </submittedName>
</protein>
<organism evidence="5 6">
    <name type="scientific">Lasiosphaeria miniovina</name>
    <dbReference type="NCBI Taxonomy" id="1954250"/>
    <lineage>
        <taxon>Eukaryota</taxon>
        <taxon>Fungi</taxon>
        <taxon>Dikarya</taxon>
        <taxon>Ascomycota</taxon>
        <taxon>Pezizomycotina</taxon>
        <taxon>Sordariomycetes</taxon>
        <taxon>Sordariomycetidae</taxon>
        <taxon>Sordariales</taxon>
        <taxon>Lasiosphaeriaceae</taxon>
        <taxon>Lasiosphaeria</taxon>
    </lineage>
</organism>
<keyword evidence="2" id="KW-0472">Membrane</keyword>
<feature type="compositionally biased region" description="Low complexity" evidence="1">
    <location>
        <begin position="612"/>
        <end position="627"/>
    </location>
</feature>
<dbReference type="RefSeq" id="XP_060295519.1">
    <property type="nucleotide sequence ID" value="XM_060448029.1"/>
</dbReference>
<feature type="transmembrane region" description="Helical" evidence="2">
    <location>
        <begin position="831"/>
        <end position="855"/>
    </location>
</feature>
<reference evidence="5" key="1">
    <citation type="submission" date="2023-06" db="EMBL/GenBank/DDBJ databases">
        <title>Genome-scale phylogeny and comparative genomics of the fungal order Sordariales.</title>
        <authorList>
            <consortium name="Lawrence Berkeley National Laboratory"/>
            <person name="Hensen N."/>
            <person name="Bonometti L."/>
            <person name="Westerberg I."/>
            <person name="Brannstrom I.O."/>
            <person name="Guillou S."/>
            <person name="Cros-Aarteil S."/>
            <person name="Calhoun S."/>
            <person name="Haridas S."/>
            <person name="Kuo A."/>
            <person name="Mondo S."/>
            <person name="Pangilinan J."/>
            <person name="Riley R."/>
            <person name="LaButti K."/>
            <person name="Andreopoulos B."/>
            <person name="Lipzen A."/>
            <person name="Chen C."/>
            <person name="Yanf M."/>
            <person name="Daum C."/>
            <person name="Ng V."/>
            <person name="Clum A."/>
            <person name="Steindorff A."/>
            <person name="Ohm R."/>
            <person name="Martin F."/>
            <person name="Silar P."/>
            <person name="Natvig D."/>
            <person name="Lalanne C."/>
            <person name="Gautier V."/>
            <person name="Ament-velasquez S.L."/>
            <person name="Kruys A."/>
            <person name="Hutchinson M.I."/>
            <person name="Powell A.J."/>
            <person name="Barry K."/>
            <person name="Miller A.N."/>
            <person name="Grigoriev I.V."/>
            <person name="Debuchy R."/>
            <person name="Gladieux P."/>
            <person name="Thoren M.H."/>
            <person name="Johannesson H."/>
        </authorList>
    </citation>
    <scope>NUCLEOTIDE SEQUENCE</scope>
    <source>
        <strain evidence="5">SMH2392-1A</strain>
    </source>
</reference>
<dbReference type="Pfam" id="PF20237">
    <property type="entry name" value="DUF6594"/>
    <property type="match status" value="1"/>
</dbReference>
<evidence type="ECO:0000256" key="2">
    <source>
        <dbReference type="SAM" id="Phobius"/>
    </source>
</evidence>
<proteinExistence type="predicted"/>
<dbReference type="InterPro" id="IPR011600">
    <property type="entry name" value="Pept_C14_caspase"/>
</dbReference>
<evidence type="ECO:0000313" key="6">
    <source>
        <dbReference type="Proteomes" id="UP001172101"/>
    </source>
</evidence>
<keyword evidence="6" id="KW-1185">Reference proteome</keyword>
<feature type="transmembrane region" description="Helical" evidence="2">
    <location>
        <begin position="862"/>
        <end position="879"/>
    </location>
</feature>
<dbReference type="InterPro" id="IPR046529">
    <property type="entry name" value="DUF6594"/>
</dbReference>
<sequence length="907" mass="99555">MRFIIITMADNNTAVAPTHWAVLIGINFYVEGRCLQGSVRDVETMKQYLEAGPTPVDIAVLTATTSSEPSSRHPIEEPALWPTRDNVIKKLKRVLEKAERGDFVYIHYSGHGTRNNDGGSTHPAGNLAFVLFEYDEHGCSYLKGPTFANCLRKMVGKGLLVTVVLDCCYSGSVLRAGSVQGADIRSIDYDPAVDAASPQGPDPFCANNTLRDAQTPLDQWLVNPDGYTILAACAPHQRAWELQIQGGERRGALSYFLVEALSALKKSRVEVSHQSLFQHLHTRFHVSWPQQAPMRYGNKNFSFFGKLVVAPSIGFTPIYRIESGHLCLSAGEAHGVHKGDEYAVYPFDTPEDVVSQASGASVLVRVETVRCLTSDVVGVKATASAVSQVGTGWKARPVTQLSPYKTSVRLTAGAFSQLQWTEAARRQQFLHVCTEDEDTEPCIFHVALGENDKYEILDGLLEKIMSLPAIPRHISRASDLVMDVLQHVATFKFFEGIENRIPNVSFESSFDLDPIGQAGASGVFDVRHGDTWGFRIKNCGVRPLYLAIFNFTPMWKITNLMSQAVVQPKGEEGSGEAEKLFRMTVPEPLRNQGQLICDMVPLEDDIEPGWRGDPSSAPSPGDASSSGTMRGAPQKDHRGWSMQIEDYPAGYPRFSAVIASHDSFHLCRRFSNLRARLLLLKQDRLSLLEGRLEKIDQEEVTLLLLGSSRDDTNSERISVLAEIDAALADYDALIERNHRVLGLEDASHRDVASLQNWVDGNGCIARRETAYLACAQDLASVASPDDGATMWLGALVERCHGFFYTCVGRHPRRNASRDSNVHIFPRSSVTWAARMLMTPFVVVLLIAPVVACNFVSSLTAKLIAIVAATTGFLAALSGLTKPKTIELVVAGATYTAVLVVFISNTCL</sequence>
<feature type="domain" description="Peptidase C14 caspase" evidence="3">
    <location>
        <begin position="19"/>
        <end position="293"/>
    </location>
</feature>
<dbReference type="PANTHER" id="PTHR34502">
    <property type="entry name" value="DUF6594 DOMAIN-CONTAINING PROTEIN-RELATED"/>
    <property type="match status" value="1"/>
</dbReference>
<dbReference type="Gene3D" id="3.40.50.1460">
    <property type="match status" value="1"/>
</dbReference>
<dbReference type="GeneID" id="85331299"/>
<dbReference type="GO" id="GO:0004197">
    <property type="term" value="F:cysteine-type endopeptidase activity"/>
    <property type="evidence" value="ECO:0007669"/>
    <property type="project" value="InterPro"/>
</dbReference>
<feature type="transmembrane region" description="Helical" evidence="2">
    <location>
        <begin position="885"/>
        <end position="903"/>
    </location>
</feature>
<dbReference type="EMBL" id="JAUIRO010000005">
    <property type="protein sequence ID" value="KAK0714197.1"/>
    <property type="molecule type" value="Genomic_DNA"/>
</dbReference>